<dbReference type="GO" id="GO:0019631">
    <property type="term" value="P:quinate catabolic process"/>
    <property type="evidence" value="ECO:0007669"/>
    <property type="project" value="TreeGrafter"/>
</dbReference>
<dbReference type="PROSITE" id="PS01029">
    <property type="entry name" value="DEHYDROQUINASE_II"/>
    <property type="match status" value="1"/>
</dbReference>
<evidence type="ECO:0000256" key="7">
    <source>
        <dbReference type="ARBA" id="ARBA00023141"/>
    </source>
</evidence>
<dbReference type="PANTHER" id="PTHR21272:SF3">
    <property type="entry name" value="CATABOLIC 3-DEHYDROQUINASE"/>
    <property type="match status" value="1"/>
</dbReference>
<comment type="caution">
    <text evidence="13">The sequence shown here is derived from an EMBL/GenBank/DDBJ whole genome shotgun (WGS) entry which is preliminary data.</text>
</comment>
<evidence type="ECO:0000256" key="5">
    <source>
        <dbReference type="ARBA" id="ARBA00011193"/>
    </source>
</evidence>
<comment type="catalytic activity">
    <reaction evidence="1 9">
        <text>3-dehydroquinate = 3-dehydroshikimate + H2O</text>
        <dbReference type="Rhea" id="RHEA:21096"/>
        <dbReference type="ChEBI" id="CHEBI:15377"/>
        <dbReference type="ChEBI" id="CHEBI:16630"/>
        <dbReference type="ChEBI" id="CHEBI:32364"/>
        <dbReference type="EC" id="4.2.1.10"/>
    </reaction>
</comment>
<gene>
    <name evidence="9 13" type="primary">aroQ</name>
    <name evidence="13" type="ORF">CI1B_76700</name>
</gene>
<feature type="binding site" evidence="9 11">
    <location>
        <position position="115"/>
    </location>
    <ligand>
        <name>substrate</name>
    </ligand>
</feature>
<dbReference type="Proteomes" id="UP000328092">
    <property type="component" value="Unassembled WGS sequence"/>
</dbReference>
<keyword evidence="7 9" id="KW-0057">Aromatic amino acid biosynthesis</keyword>
<dbReference type="GO" id="GO:0009073">
    <property type="term" value="P:aromatic amino acid family biosynthetic process"/>
    <property type="evidence" value="ECO:0007669"/>
    <property type="project" value="UniProtKB-KW"/>
</dbReference>
<comment type="function">
    <text evidence="2 9">Catalyzes a trans-dehydration via an enolate intermediate.</text>
</comment>
<evidence type="ECO:0000256" key="10">
    <source>
        <dbReference type="PIRSR" id="PIRSR001399-1"/>
    </source>
</evidence>
<dbReference type="EC" id="4.2.1.10" evidence="6 9"/>
<accession>A0A508TXB2</accession>
<dbReference type="GO" id="GO:0008652">
    <property type="term" value="P:amino acid biosynthetic process"/>
    <property type="evidence" value="ECO:0007669"/>
    <property type="project" value="UniProtKB-KW"/>
</dbReference>
<evidence type="ECO:0000256" key="2">
    <source>
        <dbReference type="ARBA" id="ARBA00003924"/>
    </source>
</evidence>
<dbReference type="Pfam" id="PF01220">
    <property type="entry name" value="DHquinase_II"/>
    <property type="match status" value="1"/>
</dbReference>
<dbReference type="InterPro" id="IPR036441">
    <property type="entry name" value="DHquinase_II_sf"/>
</dbReference>
<dbReference type="GO" id="GO:0003855">
    <property type="term" value="F:3-dehydroquinate dehydratase activity"/>
    <property type="evidence" value="ECO:0007669"/>
    <property type="project" value="UniProtKB-UniRule"/>
</dbReference>
<keyword evidence="8 9" id="KW-0456">Lyase</keyword>
<dbReference type="Gene3D" id="3.40.50.9100">
    <property type="entry name" value="Dehydroquinase, class II"/>
    <property type="match status" value="1"/>
</dbReference>
<dbReference type="NCBIfam" id="NF003806">
    <property type="entry name" value="PRK05395.1-3"/>
    <property type="match status" value="1"/>
</dbReference>
<evidence type="ECO:0000256" key="9">
    <source>
        <dbReference type="HAMAP-Rule" id="MF_00169"/>
    </source>
</evidence>
<feature type="active site" description="Proton acceptor" evidence="9 10">
    <location>
        <position position="26"/>
    </location>
</feature>
<comment type="pathway">
    <text evidence="3 9">Metabolic intermediate biosynthesis; chorismate biosynthesis; chorismate from D-erythrose 4-phosphate and phosphoenolpyruvate: step 3/7.</text>
</comment>
<name>A0A508TXB2_9BRAD</name>
<evidence type="ECO:0000256" key="6">
    <source>
        <dbReference type="ARBA" id="ARBA00012060"/>
    </source>
</evidence>
<comment type="similarity">
    <text evidence="4 9">Belongs to the type-II 3-dehydroquinase family.</text>
</comment>
<feature type="binding site" evidence="9 11">
    <location>
        <position position="78"/>
    </location>
    <ligand>
        <name>substrate</name>
    </ligand>
</feature>
<reference evidence="13" key="1">
    <citation type="submission" date="2019-02" db="EMBL/GenBank/DDBJ databases">
        <authorList>
            <person name="Pothier F.J."/>
        </authorList>
    </citation>
    <scope>NUCLEOTIDE SEQUENCE</scope>
    <source>
        <strain evidence="13">CI-1B</strain>
    </source>
</reference>
<dbReference type="PIRSF" id="PIRSF001399">
    <property type="entry name" value="DHquinase_II"/>
    <property type="match status" value="1"/>
</dbReference>
<evidence type="ECO:0000313" key="14">
    <source>
        <dbReference type="Proteomes" id="UP000328092"/>
    </source>
</evidence>
<evidence type="ECO:0000313" key="13">
    <source>
        <dbReference type="EMBL" id="VIO79041.1"/>
    </source>
</evidence>
<dbReference type="GO" id="GO:0009423">
    <property type="term" value="P:chorismate biosynthetic process"/>
    <property type="evidence" value="ECO:0007669"/>
    <property type="project" value="UniProtKB-UniRule"/>
</dbReference>
<organism evidence="13 14">
    <name type="scientific">Bradyrhizobium ivorense</name>
    <dbReference type="NCBI Taxonomy" id="2511166"/>
    <lineage>
        <taxon>Bacteria</taxon>
        <taxon>Pseudomonadati</taxon>
        <taxon>Pseudomonadota</taxon>
        <taxon>Alphaproteobacteria</taxon>
        <taxon>Hyphomicrobiales</taxon>
        <taxon>Nitrobacteraceae</taxon>
        <taxon>Bradyrhizobium</taxon>
    </lineage>
</organism>
<feature type="binding site" evidence="9 11">
    <location>
        <position position="84"/>
    </location>
    <ligand>
        <name>substrate</name>
    </ligand>
</feature>
<dbReference type="SUPFAM" id="SSF52304">
    <property type="entry name" value="Type II 3-dehydroquinate dehydratase"/>
    <property type="match status" value="1"/>
</dbReference>
<dbReference type="NCBIfam" id="TIGR01088">
    <property type="entry name" value="aroQ"/>
    <property type="match status" value="1"/>
</dbReference>
<evidence type="ECO:0000256" key="3">
    <source>
        <dbReference type="ARBA" id="ARBA00004902"/>
    </source>
</evidence>
<evidence type="ECO:0000256" key="4">
    <source>
        <dbReference type="ARBA" id="ARBA00011037"/>
    </source>
</evidence>
<dbReference type="NCBIfam" id="NF003805">
    <property type="entry name" value="PRK05395.1-2"/>
    <property type="match status" value="1"/>
</dbReference>
<dbReference type="NCBIfam" id="NF003807">
    <property type="entry name" value="PRK05395.1-4"/>
    <property type="match status" value="1"/>
</dbReference>
<keyword evidence="14" id="KW-1185">Reference proteome</keyword>
<sequence length="165" mass="17501">MAAAGTIYVLNGPNLNLLGTREPETYGHANLADVEKLCADTARQFGLTADCRQSNREGELIDFIHEAHAKKAAGIIINAGGYSHTSIALHDALVAVKIPAVEVHISNIHARESFRHHSFTAKAAYASLCGFGIDGYRLAIIGLAAKIGAKPDNKTDAKTDAKPKA</sequence>
<dbReference type="AlphaFoldDB" id="A0A508TXB2"/>
<dbReference type="CDD" id="cd00466">
    <property type="entry name" value="DHQase_II"/>
    <property type="match status" value="1"/>
</dbReference>
<comment type="subunit">
    <text evidence="5 9">Homododecamer.</text>
</comment>
<feature type="binding site" evidence="9 11">
    <location>
        <begin position="105"/>
        <end position="106"/>
    </location>
    <ligand>
        <name>substrate</name>
    </ligand>
</feature>
<dbReference type="PANTHER" id="PTHR21272">
    <property type="entry name" value="CATABOLIC 3-DEHYDROQUINASE"/>
    <property type="match status" value="1"/>
</dbReference>
<dbReference type="EMBL" id="CAADFC020000032">
    <property type="protein sequence ID" value="VIO79041.1"/>
    <property type="molecule type" value="Genomic_DNA"/>
</dbReference>
<proteinExistence type="inferred from homology"/>
<evidence type="ECO:0000256" key="8">
    <source>
        <dbReference type="ARBA" id="ARBA00023239"/>
    </source>
</evidence>
<feature type="active site" description="Proton donor" evidence="9 10">
    <location>
        <position position="104"/>
    </location>
</feature>
<dbReference type="UniPathway" id="UPA00053">
    <property type="reaction ID" value="UER00086"/>
</dbReference>
<feature type="binding site" evidence="9 11">
    <location>
        <position position="91"/>
    </location>
    <ligand>
        <name>substrate</name>
    </ligand>
</feature>
<feature type="site" description="Transition state stabilizer" evidence="9 12">
    <location>
        <position position="21"/>
    </location>
</feature>
<keyword evidence="9" id="KW-0028">Amino-acid biosynthesis</keyword>
<dbReference type="RefSeq" id="WP_139483986.1">
    <property type="nucleotide sequence ID" value="NZ_CAADFB020000028.1"/>
</dbReference>
<evidence type="ECO:0000256" key="1">
    <source>
        <dbReference type="ARBA" id="ARBA00001864"/>
    </source>
</evidence>
<evidence type="ECO:0000256" key="12">
    <source>
        <dbReference type="PIRSR" id="PIRSR001399-3"/>
    </source>
</evidence>
<dbReference type="InterPro" id="IPR018509">
    <property type="entry name" value="DHquinase_II_CS"/>
</dbReference>
<dbReference type="HAMAP" id="MF_00169">
    <property type="entry name" value="AroQ"/>
    <property type="match status" value="1"/>
</dbReference>
<dbReference type="InterPro" id="IPR001874">
    <property type="entry name" value="DHquinase_II"/>
</dbReference>
<dbReference type="OrthoDB" id="9790793at2"/>
<evidence type="ECO:0000256" key="11">
    <source>
        <dbReference type="PIRSR" id="PIRSR001399-2"/>
    </source>
</evidence>
<protein>
    <recommendedName>
        <fullName evidence="6 9">3-dehydroquinate dehydratase</fullName>
        <shortName evidence="9">3-dehydroquinase</shortName>
        <ecNumber evidence="6 9">4.2.1.10</ecNumber>
    </recommendedName>
    <alternativeName>
        <fullName evidence="9">Type II DHQase</fullName>
    </alternativeName>
</protein>